<keyword evidence="1" id="KW-1133">Transmembrane helix</keyword>
<comment type="caution">
    <text evidence="2">The sequence shown here is derived from an EMBL/GenBank/DDBJ whole genome shotgun (WGS) entry which is preliminary data.</text>
</comment>
<keyword evidence="1" id="KW-0812">Transmembrane</keyword>
<reference evidence="2 3" key="1">
    <citation type="journal article" date="2012" name="J. Bacteriol.">
        <title>Genome of Bacillus macauensis ZFHKF-1, a Long-Chain-Forming Bacterium.</title>
        <authorList>
            <person name="Cai L."/>
            <person name="Zhang T."/>
        </authorList>
    </citation>
    <scope>NUCLEOTIDE SEQUENCE [LARGE SCALE GENOMIC DNA]</scope>
    <source>
        <strain evidence="2 3">ZFHKF-1</strain>
    </source>
</reference>
<sequence length="187" mass="21370">MKRNLLLWLSGLYSFTMLCLFIYYIALGQTSHWTVALGGAIVSALPLLFLKADHLPFSSFLIVGYYILLLSTIGLGTLARWYYHYSWWDTSLHVYGGFFTVFLAAALYDWLLQGTAQAKRMRWVRRSYVLAISVAITVIWEVYEFLGDLTITHTMQRGGNKDTMEDVIAGVCGALVALCFEWRARRN</sequence>
<feature type="transmembrane region" description="Helical" evidence="1">
    <location>
        <begin position="5"/>
        <end position="26"/>
    </location>
</feature>
<evidence type="ECO:0000256" key="1">
    <source>
        <dbReference type="SAM" id="Phobius"/>
    </source>
</evidence>
<dbReference type="Proteomes" id="UP000004080">
    <property type="component" value="Unassembled WGS sequence"/>
</dbReference>
<organism evidence="2 3">
    <name type="scientific">Fictibacillus macauensis ZFHKF-1</name>
    <dbReference type="NCBI Taxonomy" id="1196324"/>
    <lineage>
        <taxon>Bacteria</taxon>
        <taxon>Bacillati</taxon>
        <taxon>Bacillota</taxon>
        <taxon>Bacilli</taxon>
        <taxon>Bacillales</taxon>
        <taxon>Fictibacillaceae</taxon>
        <taxon>Fictibacillus</taxon>
    </lineage>
</organism>
<feature type="transmembrane region" description="Helical" evidence="1">
    <location>
        <begin position="123"/>
        <end position="143"/>
    </location>
</feature>
<dbReference type="STRING" id="1196324.A374_18154"/>
<dbReference type="InterPro" id="IPR014509">
    <property type="entry name" value="YjdF-like"/>
</dbReference>
<gene>
    <name evidence="2" type="ORF">A374_18154</name>
</gene>
<dbReference type="EMBL" id="AKKV01000042">
    <property type="protein sequence ID" value="EIT83984.1"/>
    <property type="molecule type" value="Genomic_DNA"/>
</dbReference>
<keyword evidence="3" id="KW-1185">Reference proteome</keyword>
<feature type="transmembrane region" description="Helical" evidence="1">
    <location>
        <begin position="94"/>
        <end position="111"/>
    </location>
</feature>
<evidence type="ECO:0008006" key="4">
    <source>
        <dbReference type="Google" id="ProtNLM"/>
    </source>
</evidence>
<feature type="transmembrane region" description="Helical" evidence="1">
    <location>
        <begin position="163"/>
        <end position="182"/>
    </location>
</feature>
<evidence type="ECO:0000313" key="2">
    <source>
        <dbReference type="EMBL" id="EIT83984.1"/>
    </source>
</evidence>
<feature type="transmembrane region" description="Helical" evidence="1">
    <location>
        <begin position="62"/>
        <end position="82"/>
    </location>
</feature>
<feature type="transmembrane region" description="Helical" evidence="1">
    <location>
        <begin position="32"/>
        <end position="50"/>
    </location>
</feature>
<protein>
    <recommendedName>
        <fullName evidence="4">Membrane-spanning protein</fullName>
    </recommendedName>
</protein>
<dbReference type="Pfam" id="PF09997">
    <property type="entry name" value="DUF2238"/>
    <property type="match status" value="1"/>
</dbReference>
<accession>I8AF68</accession>
<proteinExistence type="predicted"/>
<evidence type="ECO:0000313" key="3">
    <source>
        <dbReference type="Proteomes" id="UP000004080"/>
    </source>
</evidence>
<keyword evidence="1" id="KW-0472">Membrane</keyword>
<dbReference type="AlphaFoldDB" id="I8AF68"/>
<dbReference type="PATRIC" id="fig|1196324.3.peg.3704"/>
<dbReference type="OrthoDB" id="4966203at2"/>
<name>I8AF68_9BACL</name>
<dbReference type="RefSeq" id="WP_007203700.1">
    <property type="nucleotide sequence ID" value="NZ_AKKV01000042.1"/>
</dbReference>